<dbReference type="Proteomes" id="UP000199352">
    <property type="component" value="Unassembled WGS sequence"/>
</dbReference>
<comment type="catalytic activity">
    <reaction evidence="10">
        <text>D-glyceraldehyde 3-phosphate + pyruvate + H(+) = 1-deoxy-D-xylulose 5-phosphate + CO2</text>
        <dbReference type="Rhea" id="RHEA:12605"/>
        <dbReference type="ChEBI" id="CHEBI:15361"/>
        <dbReference type="ChEBI" id="CHEBI:15378"/>
        <dbReference type="ChEBI" id="CHEBI:16526"/>
        <dbReference type="ChEBI" id="CHEBI:57792"/>
        <dbReference type="ChEBI" id="CHEBI:59776"/>
        <dbReference type="EC" id="2.2.1.7"/>
    </reaction>
</comment>
<feature type="binding site" evidence="10">
    <location>
        <position position="263"/>
    </location>
    <ligand>
        <name>thiamine diphosphate</name>
        <dbReference type="ChEBI" id="CHEBI:58937"/>
    </ligand>
</feature>
<evidence type="ECO:0000256" key="7">
    <source>
        <dbReference type="ARBA" id="ARBA00022977"/>
    </source>
</evidence>
<dbReference type="Gene3D" id="3.40.50.920">
    <property type="match status" value="1"/>
</dbReference>
<dbReference type="CDD" id="cd07033">
    <property type="entry name" value="TPP_PYR_DXS_TK_like"/>
    <property type="match status" value="1"/>
</dbReference>
<evidence type="ECO:0000256" key="3">
    <source>
        <dbReference type="ARBA" id="ARBA00011738"/>
    </source>
</evidence>
<organism evidence="12 13">
    <name type="scientific">Lentzea xinjiangensis</name>
    <dbReference type="NCBI Taxonomy" id="402600"/>
    <lineage>
        <taxon>Bacteria</taxon>
        <taxon>Bacillati</taxon>
        <taxon>Actinomycetota</taxon>
        <taxon>Actinomycetes</taxon>
        <taxon>Pseudonocardiales</taxon>
        <taxon>Pseudonocardiaceae</taxon>
        <taxon>Lentzea</taxon>
    </lineage>
</organism>
<comment type="subunit">
    <text evidence="3 10">Homodimer.</text>
</comment>
<feature type="binding site" evidence="10">
    <location>
        <position position="81"/>
    </location>
    <ligand>
        <name>thiamine diphosphate</name>
        <dbReference type="ChEBI" id="CHEBI:58937"/>
    </ligand>
</feature>
<dbReference type="PROSITE" id="PS00801">
    <property type="entry name" value="TRANSKETOLASE_1"/>
    <property type="match status" value="1"/>
</dbReference>
<dbReference type="GO" id="GO:0000287">
    <property type="term" value="F:magnesium ion binding"/>
    <property type="evidence" value="ECO:0007669"/>
    <property type="project" value="UniProtKB-UniRule"/>
</dbReference>
<dbReference type="InterPro" id="IPR005477">
    <property type="entry name" value="Dxylulose-5-P_synthase"/>
</dbReference>
<proteinExistence type="inferred from homology"/>
<dbReference type="SMART" id="SM00861">
    <property type="entry name" value="Transket_pyr"/>
    <property type="match status" value="1"/>
</dbReference>
<evidence type="ECO:0000313" key="13">
    <source>
        <dbReference type="Proteomes" id="UP000199352"/>
    </source>
</evidence>
<dbReference type="HAMAP" id="MF_00315">
    <property type="entry name" value="DXP_synth"/>
    <property type="match status" value="1"/>
</dbReference>
<feature type="binding site" evidence="10">
    <location>
        <position position="153"/>
    </location>
    <ligand>
        <name>Mg(2+)</name>
        <dbReference type="ChEBI" id="CHEBI:18420"/>
    </ligand>
</feature>
<dbReference type="Gene3D" id="3.40.50.970">
    <property type="match status" value="2"/>
</dbReference>
<dbReference type="GO" id="GO:0005829">
    <property type="term" value="C:cytosol"/>
    <property type="evidence" value="ECO:0007669"/>
    <property type="project" value="TreeGrafter"/>
</dbReference>
<evidence type="ECO:0000256" key="4">
    <source>
        <dbReference type="ARBA" id="ARBA00022679"/>
    </source>
</evidence>
<feature type="domain" description="Transketolase-like pyrimidine-binding" evidence="11">
    <location>
        <begin position="288"/>
        <end position="453"/>
    </location>
</feature>
<reference evidence="13" key="1">
    <citation type="submission" date="2016-10" db="EMBL/GenBank/DDBJ databases">
        <authorList>
            <person name="Varghese N."/>
            <person name="Submissions S."/>
        </authorList>
    </citation>
    <scope>NUCLEOTIDE SEQUENCE [LARGE SCALE GENOMIC DNA]</scope>
    <source>
        <strain evidence="13">CGMCC 4.3525</strain>
    </source>
</reference>
<dbReference type="GO" id="GO:0016114">
    <property type="term" value="P:terpenoid biosynthetic process"/>
    <property type="evidence" value="ECO:0007669"/>
    <property type="project" value="UniProtKB-UniRule"/>
</dbReference>
<sequence length="610" mass="65310">MTRQTAGPPALLGLPSGPEELRDIAAGDLPGLAIRIRRFLVDAVLRTGGHLGPNLGVVELTIALHRVFDTAHDRVLFDTGHQAYVHKVLTGRWDRFDTLRQAGGLSGYPDPAESEHDLMRNSHASTALSYADGLATALRLRGDTRHVVAVVGDGALTGGMAWEALNNLAAAPDRPLVIVLNDNGRSYAPTVGAIADHLGALRARAFDDERGDPWPGFFGILRLSYLGPVDGHDTAAVEHALRQAKASGRTVVVHCVTTKGKGHPPAENDEADCQHAVNPRRTPARAGRSWTQEFAEEIVALGARNPDVVCLTAAMLRPTGLHPFARRFPHRVFDVGLAEQHAVTAAAGLAMGGLHPVVAVYSTFLTRAFDQVLMDVALHGLPVTFVLDRAGITGPDGASHHGMWDACVLPAVPGIRIAEPRDPARLRELLQECLTQDTGPTVLRFPKGRAGPDLEAIGQVGGVDLLRADPSATVLLVAVGGRAEACLRAADLVAESGIAVTVADPRWTTPLPEVLGELAARHRLTVTVEDNAGTGGFGQRLAHLLSRRNHPPRLRTLALPTEFLPHGERPDLLHRHHLDATGIAETVRHHVFREDTMTNPQQPTHHHPGG</sequence>
<dbReference type="UniPathway" id="UPA00064">
    <property type="reaction ID" value="UER00091"/>
</dbReference>
<feature type="binding site" evidence="10">
    <location>
        <begin position="154"/>
        <end position="155"/>
    </location>
    <ligand>
        <name>thiamine diphosphate</name>
        <dbReference type="ChEBI" id="CHEBI:58937"/>
    </ligand>
</feature>
<keyword evidence="8 10" id="KW-0786">Thiamine pyrophosphate</keyword>
<dbReference type="GO" id="GO:0030976">
    <property type="term" value="F:thiamine pyrophosphate binding"/>
    <property type="evidence" value="ECO:0007669"/>
    <property type="project" value="UniProtKB-UniRule"/>
</dbReference>
<gene>
    <name evidence="10" type="primary">dxs</name>
    <name evidence="12" type="ORF">SAMN05216188_10837</name>
</gene>
<evidence type="ECO:0000256" key="9">
    <source>
        <dbReference type="ARBA" id="ARBA00023229"/>
    </source>
</evidence>
<dbReference type="NCBIfam" id="NF003933">
    <property type="entry name" value="PRK05444.2-2"/>
    <property type="match status" value="1"/>
</dbReference>
<comment type="similarity">
    <text evidence="2 10">Belongs to the transketolase family. DXPS subfamily.</text>
</comment>
<comment type="cofactor">
    <cofactor evidence="10">
        <name>thiamine diphosphate</name>
        <dbReference type="ChEBI" id="CHEBI:58937"/>
    </cofactor>
    <text evidence="10">Binds 1 thiamine pyrophosphate per subunit.</text>
</comment>
<evidence type="ECO:0000313" key="12">
    <source>
        <dbReference type="EMBL" id="SER13324.1"/>
    </source>
</evidence>
<dbReference type="GO" id="GO:0009228">
    <property type="term" value="P:thiamine biosynthetic process"/>
    <property type="evidence" value="ECO:0007669"/>
    <property type="project" value="UniProtKB-UniRule"/>
</dbReference>
<evidence type="ECO:0000259" key="11">
    <source>
        <dbReference type="SMART" id="SM00861"/>
    </source>
</evidence>
<comment type="cofactor">
    <cofactor evidence="10">
        <name>Mg(2+)</name>
        <dbReference type="ChEBI" id="CHEBI:18420"/>
    </cofactor>
    <text evidence="10">Binds 1 Mg(2+) ion per subunit.</text>
</comment>
<keyword evidence="6 10" id="KW-0460">Magnesium</keyword>
<dbReference type="InterPro" id="IPR033248">
    <property type="entry name" value="Transketolase_C"/>
</dbReference>
<dbReference type="Pfam" id="PF13292">
    <property type="entry name" value="DXP_synthase_N"/>
    <property type="match status" value="2"/>
</dbReference>
<dbReference type="Pfam" id="PF02780">
    <property type="entry name" value="Transketolase_C"/>
    <property type="match status" value="1"/>
</dbReference>
<name>A0A1H9LPG4_9PSEU</name>
<keyword evidence="4 10" id="KW-0808">Transferase</keyword>
<keyword evidence="7 10" id="KW-0784">Thiamine biosynthesis</keyword>
<keyword evidence="9 10" id="KW-0414">Isoprene biosynthesis</keyword>
<comment type="pathway">
    <text evidence="1 10">Metabolic intermediate biosynthesis; 1-deoxy-D-xylulose 5-phosphate biosynthesis; 1-deoxy-D-xylulose 5-phosphate from D-glyceraldehyde 3-phosphate and pyruvate: step 1/1.</text>
</comment>
<dbReference type="Pfam" id="PF02779">
    <property type="entry name" value="Transket_pyr"/>
    <property type="match status" value="1"/>
</dbReference>
<evidence type="ECO:0000256" key="5">
    <source>
        <dbReference type="ARBA" id="ARBA00022723"/>
    </source>
</evidence>
<protein>
    <recommendedName>
        <fullName evidence="10">1-deoxy-D-xylulose-5-phosphate synthase</fullName>
        <ecNumber evidence="10">2.2.1.7</ecNumber>
    </recommendedName>
    <alternativeName>
        <fullName evidence="10">1-deoxyxylulose-5-phosphate synthase</fullName>
        <shortName evidence="10">DXP synthase</shortName>
        <shortName evidence="10">DXPS</shortName>
    </alternativeName>
</protein>
<dbReference type="InterPro" id="IPR029061">
    <property type="entry name" value="THDP-binding"/>
</dbReference>
<dbReference type="CDD" id="cd02007">
    <property type="entry name" value="TPP_DXS"/>
    <property type="match status" value="1"/>
</dbReference>
<dbReference type="SUPFAM" id="SSF52922">
    <property type="entry name" value="TK C-terminal domain-like"/>
    <property type="match status" value="1"/>
</dbReference>
<evidence type="ECO:0000256" key="8">
    <source>
        <dbReference type="ARBA" id="ARBA00023052"/>
    </source>
</evidence>
<dbReference type="GO" id="GO:0019288">
    <property type="term" value="P:isopentenyl diphosphate biosynthetic process, methylerythritol 4-phosphate pathway"/>
    <property type="evidence" value="ECO:0007669"/>
    <property type="project" value="TreeGrafter"/>
</dbReference>
<evidence type="ECO:0000256" key="2">
    <source>
        <dbReference type="ARBA" id="ARBA00011081"/>
    </source>
</evidence>
<evidence type="ECO:0000256" key="1">
    <source>
        <dbReference type="ARBA" id="ARBA00004980"/>
    </source>
</evidence>
<keyword evidence="13" id="KW-1185">Reference proteome</keyword>
<accession>A0A1H9LPG4</accession>
<feature type="binding site" evidence="10">
    <location>
        <begin position="122"/>
        <end position="124"/>
    </location>
    <ligand>
        <name>thiamine diphosphate</name>
        <dbReference type="ChEBI" id="CHEBI:58937"/>
    </ligand>
</feature>
<feature type="binding site" evidence="10">
    <location>
        <position position="183"/>
    </location>
    <ligand>
        <name>thiamine diphosphate</name>
        <dbReference type="ChEBI" id="CHEBI:58937"/>
    </ligand>
</feature>
<dbReference type="InterPro" id="IPR009014">
    <property type="entry name" value="Transketo_C/PFOR_II"/>
</dbReference>
<dbReference type="GO" id="GO:0008661">
    <property type="term" value="F:1-deoxy-D-xylulose-5-phosphate synthase activity"/>
    <property type="evidence" value="ECO:0007669"/>
    <property type="project" value="UniProtKB-UniRule"/>
</dbReference>
<dbReference type="EMBL" id="FOFR01000008">
    <property type="protein sequence ID" value="SER13324.1"/>
    <property type="molecule type" value="Genomic_DNA"/>
</dbReference>
<dbReference type="RefSeq" id="WP_089952308.1">
    <property type="nucleotide sequence ID" value="NZ_FOFR01000008.1"/>
</dbReference>
<dbReference type="STRING" id="402600.SAMN05216188_10837"/>
<dbReference type="PANTHER" id="PTHR43322:SF5">
    <property type="entry name" value="1-DEOXY-D-XYLULOSE-5-PHOSPHATE SYNTHASE, CHLOROPLASTIC"/>
    <property type="match status" value="1"/>
</dbReference>
<dbReference type="EC" id="2.2.1.7" evidence="10"/>
<dbReference type="SUPFAM" id="SSF52518">
    <property type="entry name" value="Thiamin diphosphate-binding fold (THDP-binding)"/>
    <property type="match status" value="2"/>
</dbReference>
<evidence type="ECO:0000256" key="6">
    <source>
        <dbReference type="ARBA" id="ARBA00022842"/>
    </source>
</evidence>
<feature type="binding site" evidence="10">
    <location>
        <position position="339"/>
    </location>
    <ligand>
        <name>thiamine diphosphate</name>
        <dbReference type="ChEBI" id="CHEBI:58937"/>
    </ligand>
</feature>
<evidence type="ECO:0000256" key="10">
    <source>
        <dbReference type="HAMAP-Rule" id="MF_00315"/>
    </source>
</evidence>
<dbReference type="InterPro" id="IPR005475">
    <property type="entry name" value="Transketolase-like_Pyr-bd"/>
</dbReference>
<dbReference type="AlphaFoldDB" id="A0A1H9LPG4"/>
<dbReference type="PANTHER" id="PTHR43322">
    <property type="entry name" value="1-D-DEOXYXYLULOSE 5-PHOSPHATE SYNTHASE-RELATED"/>
    <property type="match status" value="1"/>
</dbReference>
<comment type="function">
    <text evidence="10">Catalyzes the acyloin condensation reaction between C atoms 2 and 3 of pyruvate and glyceraldehyde 3-phosphate to yield 1-deoxy-D-xylulose-5-phosphate (DXP).</text>
</comment>
<dbReference type="InterPro" id="IPR049557">
    <property type="entry name" value="Transketolase_CS"/>
</dbReference>
<feature type="binding site" evidence="10">
    <location>
        <position position="183"/>
    </location>
    <ligand>
        <name>Mg(2+)</name>
        <dbReference type="ChEBI" id="CHEBI:18420"/>
    </ligand>
</feature>
<keyword evidence="5 10" id="KW-0479">Metal-binding</keyword>